<dbReference type="InterPro" id="IPR008918">
    <property type="entry name" value="HhH2"/>
</dbReference>
<feature type="region of interest" description="Disordered" evidence="14">
    <location>
        <begin position="545"/>
        <end position="569"/>
    </location>
</feature>
<keyword evidence="13" id="KW-0378">Hydrolase</keyword>
<dbReference type="CDD" id="cd06140">
    <property type="entry name" value="DNA_polA_I_Bacillus_like_exo"/>
    <property type="match status" value="1"/>
</dbReference>
<dbReference type="AlphaFoldDB" id="A0A1I6N1A5"/>
<dbReference type="Pfam" id="PF00476">
    <property type="entry name" value="DNA_pol_A"/>
    <property type="match status" value="1"/>
</dbReference>
<comment type="similarity">
    <text evidence="1 13">Belongs to the DNA polymerase type-A family.</text>
</comment>
<evidence type="ECO:0000313" key="17">
    <source>
        <dbReference type="EMBL" id="SFS21745.1"/>
    </source>
</evidence>
<dbReference type="SMART" id="SM00482">
    <property type="entry name" value="POLAc"/>
    <property type="match status" value="1"/>
</dbReference>
<evidence type="ECO:0000256" key="8">
    <source>
        <dbReference type="ARBA" id="ARBA00022932"/>
    </source>
</evidence>
<dbReference type="EC" id="2.7.7.7" evidence="2 12"/>
<dbReference type="InterPro" id="IPR054690">
    <property type="entry name" value="DNA_polI_exonuclease"/>
</dbReference>
<dbReference type="Gene3D" id="1.10.150.20">
    <property type="entry name" value="5' to 3' exonuclease, C-terminal subdomain"/>
    <property type="match status" value="2"/>
</dbReference>
<keyword evidence="9 13" id="KW-0238">DNA-binding</keyword>
<dbReference type="STRING" id="474950.SAMN05421771_4314"/>
<dbReference type="Pfam" id="PF02739">
    <property type="entry name" value="5_3_exonuc_N"/>
    <property type="match status" value="2"/>
</dbReference>
<reference evidence="17 18" key="1">
    <citation type="submission" date="2016-10" db="EMBL/GenBank/DDBJ databases">
        <authorList>
            <person name="de Groot N.N."/>
        </authorList>
    </citation>
    <scope>NUCLEOTIDE SEQUENCE [LARGE SCALE GENOMIC DNA]</scope>
    <source>
        <strain evidence="17 18">DSM 21001</strain>
    </source>
</reference>
<organism evidence="17 18">
    <name type="scientific">Granulicella pectinivorans</name>
    <dbReference type="NCBI Taxonomy" id="474950"/>
    <lineage>
        <taxon>Bacteria</taxon>
        <taxon>Pseudomonadati</taxon>
        <taxon>Acidobacteriota</taxon>
        <taxon>Terriglobia</taxon>
        <taxon>Terriglobales</taxon>
        <taxon>Acidobacteriaceae</taxon>
        <taxon>Granulicella</taxon>
    </lineage>
</organism>
<evidence type="ECO:0000256" key="7">
    <source>
        <dbReference type="ARBA" id="ARBA00022763"/>
    </source>
</evidence>
<keyword evidence="13" id="KW-0269">Exonuclease</keyword>
<dbReference type="InterPro" id="IPR012337">
    <property type="entry name" value="RNaseH-like_sf"/>
</dbReference>
<protein>
    <recommendedName>
        <fullName evidence="3 12">DNA polymerase I</fullName>
        <ecNumber evidence="2 12">2.7.7.7</ecNumber>
    </recommendedName>
</protein>
<evidence type="ECO:0000256" key="1">
    <source>
        <dbReference type="ARBA" id="ARBA00007705"/>
    </source>
</evidence>
<dbReference type="FunFam" id="1.10.150.20:FF:000002">
    <property type="entry name" value="DNA polymerase I"/>
    <property type="match status" value="1"/>
</dbReference>
<dbReference type="CDD" id="cd09898">
    <property type="entry name" value="H3TH_53EXO"/>
    <property type="match status" value="1"/>
</dbReference>
<evidence type="ECO:0000313" key="18">
    <source>
        <dbReference type="Proteomes" id="UP000199024"/>
    </source>
</evidence>
<dbReference type="InterPro" id="IPR036279">
    <property type="entry name" value="5-3_exonuclease_C_sf"/>
</dbReference>
<dbReference type="PANTHER" id="PTHR10133:SF27">
    <property type="entry name" value="DNA POLYMERASE NU"/>
    <property type="match status" value="1"/>
</dbReference>
<dbReference type="PROSITE" id="PS00447">
    <property type="entry name" value="DNA_POLYMERASE_A"/>
    <property type="match status" value="1"/>
</dbReference>
<dbReference type="FunFam" id="1.20.1060.10:FF:000001">
    <property type="entry name" value="DNA polymerase I"/>
    <property type="match status" value="1"/>
</dbReference>
<dbReference type="SUPFAM" id="SSF88723">
    <property type="entry name" value="PIN domain-like"/>
    <property type="match status" value="1"/>
</dbReference>
<keyword evidence="13" id="KW-0540">Nuclease</keyword>
<evidence type="ECO:0000256" key="13">
    <source>
        <dbReference type="RuleBase" id="RU004460"/>
    </source>
</evidence>
<dbReference type="Gene3D" id="3.30.420.10">
    <property type="entry name" value="Ribonuclease H-like superfamily/Ribonuclease H"/>
    <property type="match status" value="1"/>
</dbReference>
<dbReference type="CDD" id="cd09859">
    <property type="entry name" value="PIN_53EXO"/>
    <property type="match status" value="1"/>
</dbReference>
<dbReference type="GO" id="GO:0003887">
    <property type="term" value="F:DNA-directed DNA polymerase activity"/>
    <property type="evidence" value="ECO:0007669"/>
    <property type="project" value="UniProtKB-UniRule"/>
</dbReference>
<dbReference type="NCBIfam" id="TIGR00593">
    <property type="entry name" value="pola"/>
    <property type="match status" value="1"/>
</dbReference>
<dbReference type="Gene3D" id="3.30.70.370">
    <property type="match status" value="1"/>
</dbReference>
<dbReference type="SUPFAM" id="SSF56672">
    <property type="entry name" value="DNA/RNA polymerases"/>
    <property type="match status" value="1"/>
</dbReference>
<dbReference type="CDD" id="cd08637">
    <property type="entry name" value="DNA_pol_A_pol_I_C"/>
    <property type="match status" value="1"/>
</dbReference>
<keyword evidence="18" id="KW-1185">Reference proteome</keyword>
<keyword evidence="4 13" id="KW-0808">Transferase</keyword>
<dbReference type="InterPro" id="IPR043502">
    <property type="entry name" value="DNA/RNA_pol_sf"/>
</dbReference>
<dbReference type="GO" id="GO:0008409">
    <property type="term" value="F:5'-3' exonuclease activity"/>
    <property type="evidence" value="ECO:0007669"/>
    <property type="project" value="UniProtKB-UniRule"/>
</dbReference>
<dbReference type="SUPFAM" id="SSF47807">
    <property type="entry name" value="5' to 3' exonuclease, C-terminal subdomain"/>
    <property type="match status" value="1"/>
</dbReference>
<evidence type="ECO:0000259" key="15">
    <source>
        <dbReference type="SMART" id="SM00475"/>
    </source>
</evidence>
<dbReference type="SMART" id="SM00475">
    <property type="entry name" value="53EXOc"/>
    <property type="match status" value="1"/>
</dbReference>
<accession>A0A1I6N1A5</accession>
<evidence type="ECO:0000256" key="12">
    <source>
        <dbReference type="NCBIfam" id="TIGR00593"/>
    </source>
</evidence>
<dbReference type="InterPro" id="IPR001098">
    <property type="entry name" value="DNA-dir_DNA_pol_A_palm_dom"/>
</dbReference>
<keyword evidence="6 13" id="KW-0235">DNA replication</keyword>
<dbReference type="PRINTS" id="PR00868">
    <property type="entry name" value="DNAPOLI"/>
</dbReference>
<dbReference type="InterPro" id="IPR020046">
    <property type="entry name" value="5-3_exonucl_a-hlix_arch_N"/>
</dbReference>
<evidence type="ECO:0000256" key="11">
    <source>
        <dbReference type="ARBA" id="ARBA00049244"/>
    </source>
</evidence>
<dbReference type="InterPro" id="IPR018320">
    <property type="entry name" value="DNA_polymerase_1"/>
</dbReference>
<dbReference type="Pfam" id="PF22619">
    <property type="entry name" value="DNA_polI_exo1"/>
    <property type="match status" value="1"/>
</dbReference>
<evidence type="ECO:0000256" key="4">
    <source>
        <dbReference type="ARBA" id="ARBA00022679"/>
    </source>
</evidence>
<keyword evidence="5 13" id="KW-0548">Nucleotidyltransferase</keyword>
<dbReference type="PANTHER" id="PTHR10133">
    <property type="entry name" value="DNA POLYMERASE I"/>
    <property type="match status" value="1"/>
</dbReference>
<keyword evidence="10 13" id="KW-0234">DNA repair</keyword>
<dbReference type="Gene3D" id="3.40.50.1010">
    <property type="entry name" value="5'-nuclease"/>
    <property type="match status" value="1"/>
</dbReference>
<dbReference type="Pfam" id="PF01367">
    <property type="entry name" value="5_3_exonuc"/>
    <property type="match status" value="1"/>
</dbReference>
<keyword evidence="7 13" id="KW-0227">DNA damage</keyword>
<evidence type="ECO:0000259" key="16">
    <source>
        <dbReference type="SMART" id="SM00482"/>
    </source>
</evidence>
<keyword evidence="8 13" id="KW-0239">DNA-directed DNA polymerase</keyword>
<evidence type="ECO:0000256" key="3">
    <source>
        <dbReference type="ARBA" id="ARBA00020311"/>
    </source>
</evidence>
<comment type="catalytic activity">
    <reaction evidence="11 13">
        <text>DNA(n) + a 2'-deoxyribonucleoside 5'-triphosphate = DNA(n+1) + diphosphate</text>
        <dbReference type="Rhea" id="RHEA:22508"/>
        <dbReference type="Rhea" id="RHEA-COMP:17339"/>
        <dbReference type="Rhea" id="RHEA-COMP:17340"/>
        <dbReference type="ChEBI" id="CHEBI:33019"/>
        <dbReference type="ChEBI" id="CHEBI:61560"/>
        <dbReference type="ChEBI" id="CHEBI:173112"/>
        <dbReference type="EC" id="2.7.7.7"/>
    </reaction>
</comment>
<evidence type="ECO:0000256" key="14">
    <source>
        <dbReference type="SAM" id="MobiDB-lite"/>
    </source>
</evidence>
<evidence type="ECO:0000256" key="9">
    <source>
        <dbReference type="ARBA" id="ARBA00023125"/>
    </source>
</evidence>
<dbReference type="Proteomes" id="UP000199024">
    <property type="component" value="Unassembled WGS sequence"/>
</dbReference>
<dbReference type="InterPro" id="IPR002298">
    <property type="entry name" value="DNA_polymerase_A"/>
</dbReference>
<dbReference type="RefSeq" id="WP_089843774.1">
    <property type="nucleotide sequence ID" value="NZ_FOZL01000002.1"/>
</dbReference>
<evidence type="ECO:0000256" key="6">
    <source>
        <dbReference type="ARBA" id="ARBA00022705"/>
    </source>
</evidence>
<feature type="domain" description="DNA-directed DNA polymerase family A palm" evidence="16">
    <location>
        <begin position="741"/>
        <end position="947"/>
    </location>
</feature>
<proteinExistence type="inferred from homology"/>
<dbReference type="GO" id="GO:0006302">
    <property type="term" value="P:double-strand break repair"/>
    <property type="evidence" value="ECO:0007669"/>
    <property type="project" value="TreeGrafter"/>
</dbReference>
<dbReference type="GO" id="GO:0003677">
    <property type="term" value="F:DNA binding"/>
    <property type="evidence" value="ECO:0007669"/>
    <property type="project" value="UniProtKB-UniRule"/>
</dbReference>
<dbReference type="InterPro" id="IPR020045">
    <property type="entry name" value="DNA_polI_H3TH"/>
</dbReference>
<evidence type="ECO:0000256" key="2">
    <source>
        <dbReference type="ARBA" id="ARBA00012417"/>
    </source>
</evidence>
<dbReference type="OrthoDB" id="9806424at2"/>
<dbReference type="InterPro" id="IPR019760">
    <property type="entry name" value="DNA-dir_DNA_pol_A_CS"/>
</dbReference>
<dbReference type="GO" id="GO:0006261">
    <property type="term" value="P:DNA-templated DNA replication"/>
    <property type="evidence" value="ECO:0007669"/>
    <property type="project" value="UniProtKB-UniRule"/>
</dbReference>
<dbReference type="EMBL" id="FOZL01000002">
    <property type="protein sequence ID" value="SFS21745.1"/>
    <property type="molecule type" value="Genomic_DNA"/>
</dbReference>
<dbReference type="SUPFAM" id="SSF53098">
    <property type="entry name" value="Ribonuclease H-like"/>
    <property type="match status" value="1"/>
</dbReference>
<dbReference type="FunFam" id="1.10.150.20:FF:000003">
    <property type="entry name" value="DNA polymerase I"/>
    <property type="match status" value="1"/>
</dbReference>
<dbReference type="Gene3D" id="1.20.1060.10">
    <property type="entry name" value="Taq DNA Polymerase, Chain T, domain 4"/>
    <property type="match status" value="1"/>
</dbReference>
<dbReference type="InterPro" id="IPR002421">
    <property type="entry name" value="5-3_exonuclease"/>
</dbReference>
<dbReference type="SMART" id="SM00279">
    <property type="entry name" value="HhH2"/>
    <property type="match status" value="1"/>
</dbReference>
<sequence length="983" mass="107573">MANTTDKPPIYLLDSMAFIFRAYHAMQRQRPMSTRNGIPTAATYVFVNMINKLRKDFAPLYLAAVYDVGAPVHRNEQAKGLKDVQKFNIKTQAFETVEYAGYKANRAETPPDLIQQQPYIRRALEAFRIPILYYEGFEADDVIGTLSQQLSALGHHVYVVSPDKDMMQLVTADVSILNPTKDNLVLDPAKVEEVLGVPPARVIDVMALRGDAIDNIPGAPGIGDKGSVELIQTFGSVEAALDRADEVKKKTYRESLQNNRENILLSKELVTIHTTVPIEFSLDAMKTQPVDNAACRELFTELEFTSLLKELAPSVDNTVIAYNTKPTAAELAELLAAARESGLSIAMAPDARALSEEVADPEAEVEAEPAPSENMSLFGAPEETIPAPPAQDVACKLGLAVGPDAAMEAPLEAPGIRAALEDATLPKQVHDLKAVLRALEPHGITLRGHITDVMLQSYLVNPTHGSHTLVDIAARTTSRALVHQPTKQNPADSNRLPEAAAAIHRLAIALSAQLAESGTIKHEVRKDDPSLGGAVTTEMLFAEPTKPATKPGAPHHASGMWGSTESKGKPLNPTSTLLEVYEGMDLPLVPVLLRMEQTGVRIDPDLLRTMSAKLAVDIDTLAERIYADSGHRFNVNSPKQLGEVLFNQMGLPKPMKYGKGKVVSTAQDVLEELAVNHPIAALVIEHRQLQKLKGTYLDALPQLVDAEGRIHTTFNQVGTATGRLSSTNPNLQNIPIRTAIGREIRAAFIAAKGNVLMSADYSQIELRLMAHFSQDPLLLNAYRTDQDIHTLTAAEVFGVDPATMSKETRARAKAVNFGIVYGISPFGLAAQLNIPQNEAKLYIETYFDRYKGVRAFIDQTLEIVRTEQAVKTAFGRIRPIPDIGSRNPNMRGFAERTAVNTPLQGTAADLIKLAMIALDRKITERNLKSRMTLQVHDELLFDVVPEEAEEMQQLVKQEMESVAQFSIPIVAEVGTGQNWRDIK</sequence>
<evidence type="ECO:0000256" key="10">
    <source>
        <dbReference type="ARBA" id="ARBA00023204"/>
    </source>
</evidence>
<name>A0A1I6N1A5_9BACT</name>
<evidence type="ECO:0000256" key="5">
    <source>
        <dbReference type="ARBA" id="ARBA00022695"/>
    </source>
</evidence>
<gene>
    <name evidence="13" type="primary">polA</name>
    <name evidence="17" type="ORF">SAMN05421771_4314</name>
</gene>
<feature type="domain" description="5'-3' exonuclease" evidence="15">
    <location>
        <begin position="6"/>
        <end position="288"/>
    </location>
</feature>
<dbReference type="InterPro" id="IPR036397">
    <property type="entry name" value="RNaseH_sf"/>
</dbReference>
<comment type="function">
    <text evidence="13">In addition to polymerase activity, this DNA polymerase exhibits 5'-3' exonuclease activity.</text>
</comment>
<dbReference type="InterPro" id="IPR029060">
    <property type="entry name" value="PIN-like_dom_sf"/>
</dbReference>